<dbReference type="SMART" id="SM00355">
    <property type="entry name" value="ZnF_C2H2"/>
    <property type="match status" value="3"/>
</dbReference>
<sequence>MPRVPSTYNASIHAKPYGKRNTASGKLPPCPPREHCCAYPGCDWSFDRASDLERHGDIHLTKAERDAKKLPCPYEGCTYRTLQRVNLKTHMNTHTGDKPFECPTAGCTYASSDRSCLYRHRQSHHGYEGDEDSKRRRKASKRMVSVNPDDLFAFHSISFRSPSSSSSSSYAASSCPSPSPVAESPSASESFSYSPPRNSWNWDPIFESAITQLSMGPLDCDSAPQLIPRDHTYQPAHLLEAELEAMLLSIASDADFIVQNVDPKSDLDSERLCPTEPLLSNPALSLSAESASEHAYEKWYARQQLYLPGEWLDAGMAYCQ</sequence>
<dbReference type="PANTHER" id="PTHR14003:SF19">
    <property type="entry name" value="YY2 TRANSCRIPTION FACTOR"/>
    <property type="match status" value="1"/>
</dbReference>
<feature type="region of interest" description="Disordered" evidence="6">
    <location>
        <begin position="121"/>
        <end position="142"/>
    </location>
</feature>
<dbReference type="GO" id="GO:0000978">
    <property type="term" value="F:RNA polymerase II cis-regulatory region sequence-specific DNA binding"/>
    <property type="evidence" value="ECO:0007669"/>
    <property type="project" value="TreeGrafter"/>
</dbReference>
<proteinExistence type="predicted"/>
<dbReference type="EMBL" id="JACAZE010000004">
    <property type="protein sequence ID" value="KAF7318167.1"/>
    <property type="molecule type" value="Genomic_DNA"/>
</dbReference>
<dbReference type="AlphaFoldDB" id="A0A8H6WHT0"/>
<keyword evidence="1" id="KW-0479">Metal-binding</keyword>
<gene>
    <name evidence="8" type="ORF">HMN09_00324900</name>
</gene>
<feature type="domain" description="C2H2-type" evidence="7">
    <location>
        <begin position="100"/>
        <end position="129"/>
    </location>
</feature>
<dbReference type="PROSITE" id="PS50157">
    <property type="entry name" value="ZINC_FINGER_C2H2_2"/>
    <property type="match status" value="3"/>
</dbReference>
<dbReference type="GO" id="GO:0000981">
    <property type="term" value="F:DNA-binding transcription factor activity, RNA polymerase II-specific"/>
    <property type="evidence" value="ECO:0007669"/>
    <property type="project" value="TreeGrafter"/>
</dbReference>
<dbReference type="PANTHER" id="PTHR14003">
    <property type="entry name" value="TRANSCRIPTIONAL REPRESSOR PROTEIN YY"/>
    <property type="match status" value="1"/>
</dbReference>
<protein>
    <submittedName>
        <fullName evidence="8">C2H2-type domain-containing protein</fullName>
    </submittedName>
</protein>
<dbReference type="GO" id="GO:0000785">
    <property type="term" value="C:chromatin"/>
    <property type="evidence" value="ECO:0007669"/>
    <property type="project" value="TreeGrafter"/>
</dbReference>
<evidence type="ECO:0000313" key="9">
    <source>
        <dbReference type="Proteomes" id="UP000613580"/>
    </source>
</evidence>
<name>A0A8H6WHT0_MYCCL</name>
<evidence type="ECO:0000256" key="5">
    <source>
        <dbReference type="PROSITE-ProRule" id="PRU00042"/>
    </source>
</evidence>
<evidence type="ECO:0000256" key="2">
    <source>
        <dbReference type="ARBA" id="ARBA00022737"/>
    </source>
</evidence>
<feature type="domain" description="C2H2-type" evidence="7">
    <location>
        <begin position="70"/>
        <end position="99"/>
    </location>
</feature>
<keyword evidence="2" id="KW-0677">Repeat</keyword>
<keyword evidence="4" id="KW-0862">Zinc</keyword>
<evidence type="ECO:0000259" key="7">
    <source>
        <dbReference type="PROSITE" id="PS50157"/>
    </source>
</evidence>
<evidence type="ECO:0000256" key="6">
    <source>
        <dbReference type="SAM" id="MobiDB-lite"/>
    </source>
</evidence>
<evidence type="ECO:0000256" key="4">
    <source>
        <dbReference type="ARBA" id="ARBA00022833"/>
    </source>
</evidence>
<feature type="region of interest" description="Disordered" evidence="6">
    <location>
        <begin position="161"/>
        <end position="196"/>
    </location>
</feature>
<dbReference type="GO" id="GO:0005667">
    <property type="term" value="C:transcription regulator complex"/>
    <property type="evidence" value="ECO:0007669"/>
    <property type="project" value="TreeGrafter"/>
</dbReference>
<evidence type="ECO:0000256" key="1">
    <source>
        <dbReference type="ARBA" id="ARBA00022723"/>
    </source>
</evidence>
<dbReference type="OrthoDB" id="654211at2759"/>
<dbReference type="InterPro" id="IPR013087">
    <property type="entry name" value="Znf_C2H2_type"/>
</dbReference>
<dbReference type="PROSITE" id="PS00028">
    <property type="entry name" value="ZINC_FINGER_C2H2_1"/>
    <property type="match status" value="1"/>
</dbReference>
<dbReference type="GO" id="GO:0008270">
    <property type="term" value="F:zinc ion binding"/>
    <property type="evidence" value="ECO:0007669"/>
    <property type="project" value="UniProtKB-KW"/>
</dbReference>
<evidence type="ECO:0000313" key="8">
    <source>
        <dbReference type="EMBL" id="KAF7318167.1"/>
    </source>
</evidence>
<keyword evidence="3 5" id="KW-0863">Zinc-finger</keyword>
<dbReference type="Gene3D" id="3.30.160.60">
    <property type="entry name" value="Classic Zinc Finger"/>
    <property type="match status" value="3"/>
</dbReference>
<evidence type="ECO:0000256" key="3">
    <source>
        <dbReference type="ARBA" id="ARBA00022771"/>
    </source>
</evidence>
<accession>A0A8H6WHT0</accession>
<dbReference type="Proteomes" id="UP000613580">
    <property type="component" value="Unassembled WGS sequence"/>
</dbReference>
<dbReference type="SUPFAM" id="SSF57667">
    <property type="entry name" value="beta-beta-alpha zinc fingers"/>
    <property type="match status" value="1"/>
</dbReference>
<organism evidence="8 9">
    <name type="scientific">Mycena chlorophos</name>
    <name type="common">Agaric fungus</name>
    <name type="synonym">Agaricus chlorophos</name>
    <dbReference type="NCBI Taxonomy" id="658473"/>
    <lineage>
        <taxon>Eukaryota</taxon>
        <taxon>Fungi</taxon>
        <taxon>Dikarya</taxon>
        <taxon>Basidiomycota</taxon>
        <taxon>Agaricomycotina</taxon>
        <taxon>Agaricomycetes</taxon>
        <taxon>Agaricomycetidae</taxon>
        <taxon>Agaricales</taxon>
        <taxon>Marasmiineae</taxon>
        <taxon>Mycenaceae</taxon>
        <taxon>Mycena</taxon>
    </lineage>
</organism>
<feature type="compositionally biased region" description="Basic and acidic residues" evidence="6">
    <location>
        <begin position="125"/>
        <end position="134"/>
    </location>
</feature>
<comment type="caution">
    <text evidence="8">The sequence shown here is derived from an EMBL/GenBank/DDBJ whole genome shotgun (WGS) entry which is preliminary data.</text>
</comment>
<feature type="domain" description="C2H2-type" evidence="7">
    <location>
        <begin position="35"/>
        <end position="64"/>
    </location>
</feature>
<reference evidence="8" key="1">
    <citation type="submission" date="2020-05" db="EMBL/GenBank/DDBJ databases">
        <title>Mycena genomes resolve the evolution of fungal bioluminescence.</title>
        <authorList>
            <person name="Tsai I.J."/>
        </authorList>
    </citation>
    <scope>NUCLEOTIDE SEQUENCE</scope>
    <source>
        <strain evidence="8">110903Hualien_Pintung</strain>
    </source>
</reference>
<dbReference type="InterPro" id="IPR036236">
    <property type="entry name" value="Znf_C2H2_sf"/>
</dbReference>
<keyword evidence="9" id="KW-1185">Reference proteome</keyword>
<dbReference type="GO" id="GO:0031519">
    <property type="term" value="C:PcG protein complex"/>
    <property type="evidence" value="ECO:0007669"/>
    <property type="project" value="TreeGrafter"/>
</dbReference>